<feature type="transmembrane region" description="Helical" evidence="1">
    <location>
        <begin position="230"/>
        <end position="248"/>
    </location>
</feature>
<keyword evidence="3" id="KW-1185">Reference proteome</keyword>
<evidence type="ECO:0008006" key="4">
    <source>
        <dbReference type="Google" id="ProtNLM"/>
    </source>
</evidence>
<dbReference type="RefSeq" id="WP_345156416.1">
    <property type="nucleotide sequence ID" value="NZ_BAABHC010000002.1"/>
</dbReference>
<name>A0ABP8L944_9BACT</name>
<proteinExistence type="predicted"/>
<gene>
    <name evidence="2" type="ORF">GCM10023188_03420</name>
</gene>
<reference evidence="3" key="1">
    <citation type="journal article" date="2019" name="Int. J. Syst. Evol. Microbiol.">
        <title>The Global Catalogue of Microorganisms (GCM) 10K type strain sequencing project: providing services to taxonomists for standard genome sequencing and annotation.</title>
        <authorList>
            <consortium name="The Broad Institute Genomics Platform"/>
            <consortium name="The Broad Institute Genome Sequencing Center for Infectious Disease"/>
            <person name="Wu L."/>
            <person name="Ma J."/>
        </authorList>
    </citation>
    <scope>NUCLEOTIDE SEQUENCE [LARGE SCALE GENOMIC DNA]</scope>
    <source>
        <strain evidence="3">JCM 17926</strain>
    </source>
</reference>
<dbReference type="SUPFAM" id="SSF48371">
    <property type="entry name" value="ARM repeat"/>
    <property type="match status" value="1"/>
</dbReference>
<accession>A0ABP8L944</accession>
<evidence type="ECO:0000313" key="3">
    <source>
        <dbReference type="Proteomes" id="UP001500552"/>
    </source>
</evidence>
<evidence type="ECO:0000313" key="2">
    <source>
        <dbReference type="EMBL" id="GAA4424048.1"/>
    </source>
</evidence>
<keyword evidence="1" id="KW-0472">Membrane</keyword>
<dbReference type="EMBL" id="BAABHC010000002">
    <property type="protein sequence ID" value="GAA4424048.1"/>
    <property type="molecule type" value="Genomic_DNA"/>
</dbReference>
<comment type="caution">
    <text evidence="2">The sequence shown here is derived from an EMBL/GenBank/DDBJ whole genome shotgun (WGS) entry which is preliminary data.</text>
</comment>
<keyword evidence="1" id="KW-1133">Transmembrane helix</keyword>
<feature type="transmembrane region" description="Helical" evidence="1">
    <location>
        <begin position="300"/>
        <end position="321"/>
    </location>
</feature>
<evidence type="ECO:0000256" key="1">
    <source>
        <dbReference type="SAM" id="Phobius"/>
    </source>
</evidence>
<dbReference type="SUPFAM" id="SSF103473">
    <property type="entry name" value="MFS general substrate transporter"/>
    <property type="match status" value="1"/>
</dbReference>
<dbReference type="InterPro" id="IPR016024">
    <property type="entry name" value="ARM-type_fold"/>
</dbReference>
<feature type="transmembrane region" description="Helical" evidence="1">
    <location>
        <begin position="145"/>
        <end position="164"/>
    </location>
</feature>
<feature type="transmembrane region" description="Helical" evidence="1">
    <location>
        <begin position="170"/>
        <end position="191"/>
    </location>
</feature>
<feature type="transmembrane region" description="Helical" evidence="1">
    <location>
        <begin position="268"/>
        <end position="288"/>
    </location>
</feature>
<feature type="transmembrane region" description="Helical" evidence="1">
    <location>
        <begin position="83"/>
        <end position="106"/>
    </location>
</feature>
<feature type="transmembrane region" description="Helical" evidence="1">
    <location>
        <begin position="21"/>
        <end position="46"/>
    </location>
</feature>
<sequence length="914" mass="102646">MYRRINLLLNIKPSEAKLVGHLFLVQYFIGVATAFLFTSSLTLILSSYPVTVYPKIYILAAGFLFIANMLYSRLEARFAPEKLLQVIVAFSAGSILLHWACLTYIPSQWLPLFLAVWNMVVYMLVGYAFWGMAAILFNVRESKRLFSIVGAGDIPAKMLGYFSVTALVPLIGVVNLLWVSVLAFVVVDVLLRKFDFSSRLSVAHGPATHAQEQHASESPSFVRRFFQNRLILFIAFWSLLAYTIYSVIDFTFLSEIKRRYTTDHELATFISVFFAFGRLLAIGIKLLFSSRVIARLGLANCLLIAPLLLLLVNVFILLAGGPLESHLYAFGVMVLLSEILRSTLQEPVFFVLFQPLHPHSRLKGHLIAKGYPLPVALLFVGSFLALYFEYFDHEHIAIPFVSKVLLFMLLGWGASVFLVRNAYRRTLEGVISKGYFTGSTLFLNEQSVKDVLVQKAASQDPKVAIHALSLLEKADYADIDSLLLGQLQSGTYELREYVLFRVIANKMVSAVPLIKAKLEVEPDVEVKALMVKALYYLDSGILTTGVAALHNLGQKNKKAALAGLLHRKEAGADAIVAQELQRMTHSEANEDKLVAIDIIKEIQRGDHEQVLGTLLQDDDQAVFTRAMEAAGEVKELGLLAQVVQVGLARTAPAALQKSLLLYGDRIFGTAYIQRRAYPQALNPVLLKVASKSKGESATVFLEQLVQESSSDMTGIIDALWQKKAAVTTETQFLLKKQLKLQLKQSLLKATYYVHLKTNDALKPLQEAVCSEIHQDIQRLFKCLSLVYERRQIERVMELYNQPDSAKVYNAIEMLELIIPRKYFNSLNTLMELEQDTLKGQVVMHPTKELSVSGIIQEILTGNKAHFNNWTRSVACYMIPRLEEAHFAVGVLNKIEDQEDPLFQETRDYVMTLLN</sequence>
<feature type="transmembrane region" description="Helical" evidence="1">
    <location>
        <begin position="52"/>
        <end position="71"/>
    </location>
</feature>
<protein>
    <recommendedName>
        <fullName evidence="4">ATP/ADP translocase</fullName>
    </recommendedName>
</protein>
<dbReference type="Proteomes" id="UP001500552">
    <property type="component" value="Unassembled WGS sequence"/>
</dbReference>
<dbReference type="InterPro" id="IPR036259">
    <property type="entry name" value="MFS_trans_sf"/>
</dbReference>
<feature type="transmembrane region" description="Helical" evidence="1">
    <location>
        <begin position="396"/>
        <end position="419"/>
    </location>
</feature>
<organism evidence="2 3">
    <name type="scientific">Pontibacter saemangeumensis</name>
    <dbReference type="NCBI Taxonomy" id="1084525"/>
    <lineage>
        <taxon>Bacteria</taxon>
        <taxon>Pseudomonadati</taxon>
        <taxon>Bacteroidota</taxon>
        <taxon>Cytophagia</taxon>
        <taxon>Cytophagales</taxon>
        <taxon>Hymenobacteraceae</taxon>
        <taxon>Pontibacter</taxon>
    </lineage>
</organism>
<feature type="transmembrane region" description="Helical" evidence="1">
    <location>
        <begin position="112"/>
        <end position="138"/>
    </location>
</feature>
<keyword evidence="1" id="KW-0812">Transmembrane</keyword>
<feature type="transmembrane region" description="Helical" evidence="1">
    <location>
        <begin position="373"/>
        <end position="390"/>
    </location>
</feature>